<evidence type="ECO:0000313" key="1">
    <source>
        <dbReference type="EMBL" id="EEC16757.1"/>
    </source>
</evidence>
<keyword evidence="3" id="KW-1185">Reference proteome</keyword>
<reference evidence="1 3" key="1">
    <citation type="submission" date="2008-03" db="EMBL/GenBank/DDBJ databases">
        <title>Annotation of Ixodes scapularis.</title>
        <authorList>
            <consortium name="Ixodes scapularis Genome Project Consortium"/>
            <person name="Caler E."/>
            <person name="Hannick L.I."/>
            <person name="Bidwell S."/>
            <person name="Joardar V."/>
            <person name="Thiagarajan M."/>
            <person name="Amedeo P."/>
            <person name="Galinsky K.J."/>
            <person name="Schobel S."/>
            <person name="Inman J."/>
            <person name="Hostetler J."/>
            <person name="Miller J."/>
            <person name="Hammond M."/>
            <person name="Megy K."/>
            <person name="Lawson D."/>
            <person name="Kodira C."/>
            <person name="Sutton G."/>
            <person name="Meyer J."/>
            <person name="Hill C.A."/>
            <person name="Birren B."/>
            <person name="Nene V."/>
            <person name="Collins F."/>
            <person name="Alarcon-Chaidez F."/>
            <person name="Wikel S."/>
            <person name="Strausberg R."/>
        </authorList>
    </citation>
    <scope>NUCLEOTIDE SEQUENCE [LARGE SCALE GENOMIC DNA]</scope>
    <source>
        <strain evidence="3">Wikel</strain>
        <strain evidence="1">Wikel colony</strain>
    </source>
</reference>
<dbReference type="InterPro" id="IPR011990">
    <property type="entry name" value="TPR-like_helical_dom_sf"/>
</dbReference>
<gene>
    <name evidence="1" type="ORF">IscW_ISCW012780</name>
</gene>
<dbReference type="OrthoDB" id="10008965at2759"/>
<dbReference type="AlphaFoldDB" id="B7QD35"/>
<dbReference type="EMBL" id="ABJB010724956">
    <property type="status" value="NOT_ANNOTATED_CDS"/>
    <property type="molecule type" value="Genomic_DNA"/>
</dbReference>
<dbReference type="EMBL" id="DS910954">
    <property type="protein sequence ID" value="EEC16757.1"/>
    <property type="molecule type" value="Genomic_DNA"/>
</dbReference>
<dbReference type="Gene3D" id="1.25.40.10">
    <property type="entry name" value="Tetratricopeptide repeat domain"/>
    <property type="match status" value="1"/>
</dbReference>
<dbReference type="InterPro" id="IPR050869">
    <property type="entry name" value="H3K4_H4K5_MeTrfase"/>
</dbReference>
<dbReference type="HOGENOM" id="CLU_018406_2_0_1"/>
<protein>
    <submittedName>
        <fullName evidence="1 2">SET and MYND domain-containing protein, putative</fullName>
    </submittedName>
</protein>
<dbReference type="EMBL" id="ABJB011071398">
    <property type="status" value="NOT_ANNOTATED_CDS"/>
    <property type="molecule type" value="Genomic_DNA"/>
</dbReference>
<evidence type="ECO:0007829" key="4">
    <source>
        <dbReference type="PeptideAtlas" id="B7QD35"/>
    </source>
</evidence>
<proteinExistence type="evidence at protein level"/>
<dbReference type="VEuPathDB" id="VectorBase:ISCP_021095"/>
<sequence>MFEMQDTLLLREGVPAWPDHKVECACLEKVSPEVPANPVRFFCRLLIKLKDTSAAAQTEPVFGRGRSFADLVAHVEEIKRDAKRVAQFQRLWMTAGAFLGDKYLPPAETGLEIFGKMVVNTYTITNYEECPIGTGLYIGPSILDHSCTPNAQAVFDGRTLRLRAAADIECDSVDGIRVSYIDLKELRRTRIEELRERYYFSCNCPRCSADEAQEYLTEKSPSLTAKAKELLREFMQAEVHAREDLVRLRGQAEALLSSHKLPATDAARSEALELLSKSCLEMGDFDAALPYYLAKEETYRRCYGPYSPVYGVLLFTIAKLYHHKVLLQEALQYFEKASEVVTVSHGRNHRLYRDLSEALCHCKLELQAQSDHAK</sequence>
<dbReference type="Proteomes" id="UP000001555">
    <property type="component" value="Unassembled WGS sequence"/>
</dbReference>
<dbReference type="PANTHER" id="PTHR12197:SF251">
    <property type="entry name" value="EG:BACR7C10.4 PROTEIN"/>
    <property type="match status" value="1"/>
</dbReference>
<dbReference type="Pfam" id="PF13424">
    <property type="entry name" value="TPR_12"/>
    <property type="match status" value="1"/>
</dbReference>
<dbReference type="PANTHER" id="PTHR12197">
    <property type="entry name" value="HISTONE-LYSINE N-METHYLTRANSFERASE SMYD"/>
    <property type="match status" value="1"/>
</dbReference>
<dbReference type="InParanoid" id="B7QD35"/>
<evidence type="ECO:0000313" key="3">
    <source>
        <dbReference type="Proteomes" id="UP000001555"/>
    </source>
</evidence>
<dbReference type="PaxDb" id="6945-B7QD35"/>
<dbReference type="SUPFAM" id="SSF48452">
    <property type="entry name" value="TPR-like"/>
    <property type="match status" value="1"/>
</dbReference>
<name>B7QD35_IXOSC</name>
<accession>B7QD35</accession>
<dbReference type="FunCoup" id="B7QD35">
    <property type="interactions" value="514"/>
</dbReference>
<dbReference type="STRING" id="6945.B7QD35"/>
<evidence type="ECO:0000313" key="2">
    <source>
        <dbReference type="EnsemblMetazoa" id="ISCW012780-PA"/>
    </source>
</evidence>
<dbReference type="Gene3D" id="2.170.270.10">
    <property type="entry name" value="SET domain"/>
    <property type="match status" value="1"/>
</dbReference>
<dbReference type="VEuPathDB" id="VectorBase:ISCW012780"/>
<dbReference type="EnsemblMetazoa" id="ISCW012780-RA">
    <property type="protein sequence ID" value="ISCW012780-PA"/>
    <property type="gene ID" value="ISCW012780"/>
</dbReference>
<dbReference type="VEuPathDB" id="VectorBase:ISCI012780"/>
<organism>
    <name type="scientific">Ixodes scapularis</name>
    <name type="common">Black-legged tick</name>
    <name type="synonym">Deer tick</name>
    <dbReference type="NCBI Taxonomy" id="6945"/>
    <lineage>
        <taxon>Eukaryota</taxon>
        <taxon>Metazoa</taxon>
        <taxon>Ecdysozoa</taxon>
        <taxon>Arthropoda</taxon>
        <taxon>Chelicerata</taxon>
        <taxon>Arachnida</taxon>
        <taxon>Acari</taxon>
        <taxon>Parasitiformes</taxon>
        <taxon>Ixodida</taxon>
        <taxon>Ixodoidea</taxon>
        <taxon>Ixodidae</taxon>
        <taxon>Ixodinae</taxon>
        <taxon>Ixodes</taxon>
    </lineage>
</organism>
<reference evidence="2" key="2">
    <citation type="submission" date="2020-05" db="UniProtKB">
        <authorList>
            <consortium name="EnsemblMetazoa"/>
        </authorList>
    </citation>
    <scope>IDENTIFICATION</scope>
    <source>
        <strain evidence="2">wikel</strain>
    </source>
</reference>
<dbReference type="SUPFAM" id="SSF82199">
    <property type="entry name" value="SET domain"/>
    <property type="match status" value="1"/>
</dbReference>
<dbReference type="InterPro" id="IPR046341">
    <property type="entry name" value="SET_dom_sf"/>
</dbReference>
<dbReference type="GO" id="GO:0005634">
    <property type="term" value="C:nucleus"/>
    <property type="evidence" value="ECO:0000318"/>
    <property type="project" value="GO_Central"/>
</dbReference>
<keyword evidence="4" id="KW-1267">Proteomics identification</keyword>